<evidence type="ECO:0000313" key="2">
    <source>
        <dbReference type="Proteomes" id="UP000094236"/>
    </source>
</evidence>
<dbReference type="OrthoDB" id="185373at2759"/>
<organism evidence="1 2">
    <name type="scientific">Pachysolen tannophilus NRRL Y-2460</name>
    <dbReference type="NCBI Taxonomy" id="669874"/>
    <lineage>
        <taxon>Eukaryota</taxon>
        <taxon>Fungi</taxon>
        <taxon>Dikarya</taxon>
        <taxon>Ascomycota</taxon>
        <taxon>Saccharomycotina</taxon>
        <taxon>Pichiomycetes</taxon>
        <taxon>Pachysolenaceae</taxon>
        <taxon>Pachysolen</taxon>
    </lineage>
</organism>
<dbReference type="Proteomes" id="UP000094236">
    <property type="component" value="Unassembled WGS sequence"/>
</dbReference>
<proteinExistence type="predicted"/>
<dbReference type="AlphaFoldDB" id="A0A1E4TQJ3"/>
<reference evidence="2" key="1">
    <citation type="submission" date="2016-05" db="EMBL/GenBank/DDBJ databases">
        <title>Comparative genomics of biotechnologically important yeasts.</title>
        <authorList>
            <consortium name="DOE Joint Genome Institute"/>
            <person name="Riley R."/>
            <person name="Haridas S."/>
            <person name="Wolfe K.H."/>
            <person name="Lopes M.R."/>
            <person name="Hittinger C.T."/>
            <person name="Goker M."/>
            <person name="Salamov A."/>
            <person name="Wisecaver J."/>
            <person name="Long T.M."/>
            <person name="Aerts A.L."/>
            <person name="Barry K."/>
            <person name="Choi C."/>
            <person name="Clum A."/>
            <person name="Coughlan A.Y."/>
            <person name="Deshpande S."/>
            <person name="Douglass A.P."/>
            <person name="Hanson S.J."/>
            <person name="Klenk H.-P."/>
            <person name="Labutti K."/>
            <person name="Lapidus A."/>
            <person name="Lindquist E."/>
            <person name="Lipzen A."/>
            <person name="Meier-Kolthoff J.P."/>
            <person name="Ohm R.A."/>
            <person name="Otillar R.P."/>
            <person name="Pangilinan J."/>
            <person name="Peng Y."/>
            <person name="Rokas A."/>
            <person name="Rosa C.A."/>
            <person name="Scheuner C."/>
            <person name="Sibirny A.A."/>
            <person name="Slot J.C."/>
            <person name="Stielow J.B."/>
            <person name="Sun H."/>
            <person name="Kurtzman C.P."/>
            <person name="Blackwell M."/>
            <person name="Grigoriev I.V."/>
            <person name="Jeffries T.W."/>
        </authorList>
    </citation>
    <scope>NUCLEOTIDE SEQUENCE [LARGE SCALE GENOMIC DNA]</scope>
    <source>
        <strain evidence="2">NRRL Y-2460</strain>
    </source>
</reference>
<dbReference type="Pfam" id="PF08579">
    <property type="entry name" value="RPM2"/>
    <property type="match status" value="1"/>
</dbReference>
<dbReference type="STRING" id="669874.A0A1E4TQJ3"/>
<evidence type="ECO:0000313" key="1">
    <source>
        <dbReference type="EMBL" id="ODV94017.1"/>
    </source>
</evidence>
<sequence length="707" mass="82147">MVLKTLASLSKYASNTAHTSSPHPPFFDPSYLKQQKLTVIDSILNKNSKNNTASNPHPILSTTSNYIVFDPNLLKNDNGNNKKDSQKSKDTILLIQSKTNKNDQNLSYKAYIIKRGSITGYKKIDISNQAIDKNLKNHFIHNRLFSTSSNIQNDIQLLESNLENLQINEEENGNFSKIEIFEDDLHGPDKDFLKEQYKIIYNLERQNKNNEIFAIYLRIKSKNIIPNLEILNMVLKSIPLRIHTFESTEENLTNLLDVYSDMLSWGIKPNQTTFKLVILPLLDGSIKSYLNKDSEKGEQFFKIANELFNVTLSNKYNFPTILYEKLLICHDIYNFAFFDLRKMSNLMLEKLGYDNLIYYLSFISLSKYSKDYEFAFELYKIFKVTSLSNEKLLIHQFEIYSSLIRTLIYCNQISFATKVLDEIIKNIRSKSGLATEIQPLLSSYLIGFSEIGLVDKSYEALVHFDAIPWLPKININSLMRILDKCCDTKDLNTALNVWTFIALRDEFDQNITKEDNSLINLMVNLTSTETKNTISKFIDLTLISGDSSNILKITKELLLKKSLAITDINVLLRLFNYLISIGEKRLALNLIIDQGYKSHLKSNQYLSIIVDYVPTSLYPQLLSSKFFKQCCDDYRLVNDNIYGIYKIMNWFFELEEKGKLNKESELFKKLKYYYKTIYNELDDLMNFYVEIPSEIDYFKKTLASKHV</sequence>
<accession>A0A1E4TQJ3</accession>
<protein>
    <submittedName>
        <fullName evidence="1">Uncharacterized protein</fullName>
    </submittedName>
</protein>
<dbReference type="InterPro" id="IPR013888">
    <property type="entry name" value="RNase_P_Rpm2_mt"/>
</dbReference>
<name>A0A1E4TQJ3_PACTA</name>
<keyword evidence="2" id="KW-1185">Reference proteome</keyword>
<dbReference type="EMBL" id="KV454017">
    <property type="protein sequence ID" value="ODV94017.1"/>
    <property type="molecule type" value="Genomic_DNA"/>
</dbReference>
<gene>
    <name evidence="1" type="ORF">PACTADRAFT_51752</name>
</gene>